<proteinExistence type="predicted"/>
<dbReference type="GeneID" id="75576142"/>
<sequence>MYNFGRLDFPNQHVSYAEKQEVDWYAKCCDYVIEAGIACKADFNVEEKFNILLGNIPREYYRKTLNPYNEKDENLTRFPATMRNYDMMKGIIRRYIGEYIKNPHDFIVGANNPEVVFARDAELGKQIMMLAEQAVAKKIQESYMQFVNEGNNPEQFNPEQAVDIEAFIKEFNENFIDDISAQGQDLINVIDDLTDAFTIYARAYFEFVAFGACYTYRDVVGNQLIKRVVSVRDAFPVPNDNMFAEDYDMFAERRMLTKQQIIDEFYEYLSEKEREALDTYYQYSATTSSDRALLNWDKYMYYFGDICSKFNKDDLQHIKNTNIMARDANNGLFEVWHTVWRGEIKEGILTYSNGAFVTTRIVDETYQLNPAGGDISIEWVWRPQVYESVRIGSRATSIYPYKARPIAYNRNGKLPYNGIAELLPGFGRFSVVDTVIPYQVFRNIVSYHREMAIAKNKMNVLMIAKSLLGKKPAETIYRMAADGVLYIDDEDDANLVKAQNVRYLESRMNNYITELGQLIQEIEQTAKMECDMTPQRYGEIANSAGKGVTDEAVIRGSMGSVIIEFIFDKMRERDYQAEMDYTKLAWIDGLNTSYKTKDGDIRYLSLDVNSHIFANYIVTCKTSVKEREKLEQYKQLAFSAAQNGNMDMANAAIRGDNVAQISKLIDKYQNIQREHELDVERVSQQTEQLRQEFELAKIDRKAEQDRETIRVEKYLDGQIEAMKANANIMSFDNGLSDAEKNQAEERMENARLNLERSKLSLDAQKTSVEAQLKEKELAVKLKESDDKVKIAKTNKNRYDSKSK</sequence>
<reference evidence="2 3" key="1">
    <citation type="journal article" date="2014" name="Nat. Commun.">
        <title>A highly abundant bacteriophage discovered in the unknown sequences of human faecal metagenomes.</title>
        <authorList>
            <person name="Dutilh B.E."/>
            <person name="Cassman N."/>
            <person name="McNair K."/>
            <person name="Sanchez S.E."/>
            <person name="Silva G.G."/>
            <person name="Boling L."/>
            <person name="Barr J.J."/>
            <person name="Speth D.R."/>
            <person name="Seguritan V."/>
            <person name="Aziz R.K."/>
            <person name="Felts B."/>
            <person name="Dinsdale E.A."/>
            <person name="Mokili J.L."/>
            <person name="Edwards R.A."/>
        </authorList>
    </citation>
    <scope>NUCLEOTIDE SEQUENCE [LARGE SCALE GENOMIC DNA]</scope>
</reference>
<name>A0A348JCU8_9CAUD</name>
<protein>
    <submittedName>
        <fullName evidence="2">Portal protein</fullName>
    </submittedName>
</protein>
<evidence type="ECO:0000313" key="3">
    <source>
        <dbReference type="Proteomes" id="UP001097704"/>
    </source>
</evidence>
<accession>A0A348JCU8</accession>
<evidence type="ECO:0000313" key="2">
    <source>
        <dbReference type="EMBL" id="DAB41593.1"/>
    </source>
</evidence>
<keyword evidence="1" id="KW-0175">Coiled coil</keyword>
<feature type="coiled-coil region" evidence="1">
    <location>
        <begin position="665"/>
        <end position="699"/>
    </location>
</feature>
<dbReference type="Proteomes" id="UP001097704">
    <property type="component" value="Segment"/>
</dbReference>
<evidence type="ECO:0000256" key="1">
    <source>
        <dbReference type="SAM" id="Coils"/>
    </source>
</evidence>
<dbReference type="EMBL" id="BK010471">
    <property type="protein sequence ID" value="DAB41593.1"/>
    <property type="molecule type" value="Genomic_DNA"/>
</dbReference>
<organism evidence="2 3">
    <name type="scientific">Carjivirus communis</name>
    <dbReference type="NCBI Taxonomy" id="2955582"/>
    <lineage>
        <taxon>Viruses</taxon>
        <taxon>Duplodnaviria</taxon>
        <taxon>Heunggongvirae</taxon>
        <taxon>Uroviricota</taxon>
        <taxon>Caudoviricetes</taxon>
        <taxon>Crassvirales</taxon>
        <taxon>Intestiviridae</taxon>
        <taxon>Crudevirinae</taxon>
        <taxon>Carjivirus</taxon>
    </lineage>
</organism>
<keyword evidence="3" id="KW-1185">Reference proteome</keyword>
<dbReference type="RefSeq" id="YP_010509482.1">
    <property type="nucleotide sequence ID" value="NC_067194.1"/>
</dbReference>
<dbReference type="KEGG" id="vg:75576142"/>
<gene>
    <name evidence="2" type="primary">KP06_gp76</name>
</gene>